<dbReference type="InterPro" id="IPR016032">
    <property type="entry name" value="Sig_transdc_resp-reg_C-effctor"/>
</dbReference>
<evidence type="ECO:0000256" key="2">
    <source>
        <dbReference type="ARBA" id="ARBA00023015"/>
    </source>
</evidence>
<dbReference type="Gene3D" id="1.10.10.10">
    <property type="entry name" value="Winged helix-like DNA-binding domain superfamily/Winged helix DNA-binding domain"/>
    <property type="match status" value="1"/>
</dbReference>
<proteinExistence type="inferred from homology"/>
<evidence type="ECO:0000313" key="7">
    <source>
        <dbReference type="EMBL" id="BCJ40715.1"/>
    </source>
</evidence>
<dbReference type="InterPro" id="IPR001867">
    <property type="entry name" value="OmpR/PhoB-type_DNA-bd"/>
</dbReference>
<dbReference type="Proteomes" id="UP000676967">
    <property type="component" value="Chromosome"/>
</dbReference>
<dbReference type="PROSITE" id="PS51755">
    <property type="entry name" value="OMPR_PHOB"/>
    <property type="match status" value="1"/>
</dbReference>
<comment type="similarity">
    <text evidence="1">Belongs to the AfsR/DnrI/RedD regulatory family.</text>
</comment>
<dbReference type="PANTHER" id="PTHR35807">
    <property type="entry name" value="TRANSCRIPTIONAL REGULATOR REDD-RELATED"/>
    <property type="match status" value="1"/>
</dbReference>
<dbReference type="CDD" id="cd15831">
    <property type="entry name" value="BTAD"/>
    <property type="match status" value="1"/>
</dbReference>
<organism evidence="7 8">
    <name type="scientific">Actinoplanes ianthinogenes</name>
    <dbReference type="NCBI Taxonomy" id="122358"/>
    <lineage>
        <taxon>Bacteria</taxon>
        <taxon>Bacillati</taxon>
        <taxon>Actinomycetota</taxon>
        <taxon>Actinomycetes</taxon>
        <taxon>Micromonosporales</taxon>
        <taxon>Micromonosporaceae</taxon>
        <taxon>Actinoplanes</taxon>
    </lineage>
</organism>
<evidence type="ECO:0000256" key="1">
    <source>
        <dbReference type="ARBA" id="ARBA00005820"/>
    </source>
</evidence>
<evidence type="ECO:0000259" key="6">
    <source>
        <dbReference type="PROSITE" id="PS51755"/>
    </source>
</evidence>
<dbReference type="SMART" id="SM01043">
    <property type="entry name" value="BTAD"/>
    <property type="match status" value="1"/>
</dbReference>
<feature type="DNA-binding region" description="OmpR/PhoB-type" evidence="5">
    <location>
        <begin position="1"/>
        <end position="94"/>
    </location>
</feature>
<dbReference type="InterPro" id="IPR051677">
    <property type="entry name" value="AfsR-DnrI-RedD_regulator"/>
</dbReference>
<evidence type="ECO:0000256" key="3">
    <source>
        <dbReference type="ARBA" id="ARBA00023125"/>
    </source>
</evidence>
<reference evidence="7 8" key="1">
    <citation type="submission" date="2020-08" db="EMBL/GenBank/DDBJ databases">
        <title>Whole genome shotgun sequence of Actinoplanes ianthinogenes NBRC 13996.</title>
        <authorList>
            <person name="Komaki H."/>
            <person name="Tamura T."/>
        </authorList>
    </citation>
    <scope>NUCLEOTIDE SEQUENCE [LARGE SCALE GENOMIC DNA]</scope>
    <source>
        <strain evidence="7 8">NBRC 13996</strain>
    </source>
</reference>
<name>A0ABM7LN53_9ACTN</name>
<evidence type="ECO:0000313" key="8">
    <source>
        <dbReference type="Proteomes" id="UP000676967"/>
    </source>
</evidence>
<dbReference type="SMART" id="SM00862">
    <property type="entry name" value="Trans_reg_C"/>
    <property type="match status" value="1"/>
</dbReference>
<keyword evidence="8" id="KW-1185">Reference proteome</keyword>
<keyword evidence="3 5" id="KW-0238">DNA-binding</keyword>
<dbReference type="RefSeq" id="WP_189335083.1">
    <property type="nucleotide sequence ID" value="NZ_AP023356.1"/>
</dbReference>
<dbReference type="SUPFAM" id="SSF46894">
    <property type="entry name" value="C-terminal effector domain of the bipartite response regulators"/>
    <property type="match status" value="1"/>
</dbReference>
<dbReference type="EMBL" id="AP023356">
    <property type="protein sequence ID" value="BCJ40715.1"/>
    <property type="molecule type" value="Genomic_DNA"/>
</dbReference>
<protein>
    <recommendedName>
        <fullName evidence="6">OmpR/PhoB-type domain-containing protein</fullName>
    </recommendedName>
</protein>
<accession>A0ABM7LN53</accession>
<gene>
    <name evidence="7" type="ORF">Aiant_13720</name>
</gene>
<dbReference type="Pfam" id="PF03704">
    <property type="entry name" value="BTAD"/>
    <property type="match status" value="1"/>
</dbReference>
<dbReference type="InterPro" id="IPR011990">
    <property type="entry name" value="TPR-like_helical_dom_sf"/>
</dbReference>
<dbReference type="PANTHER" id="PTHR35807:SF1">
    <property type="entry name" value="TRANSCRIPTIONAL REGULATOR REDD"/>
    <property type="match status" value="1"/>
</dbReference>
<sequence length="250" mass="26656">MSVTFTLLGPVRAWRDGAELPLGSPQQRAALSVLLLREGLLTTVDELVDALWPTDPPASAVATVRTYLSRLRGLLRPGDAVRIDWIGGGYVLTAPPGSLDVQVFHRHTARAAEALRAGDRRTAAAALRAALALHRGAPLAGVGGDYVTGQRARLTELRRAAAVDLATVTIELGGHAEAIADLRAMVAEEPLREHCHALLMTALHRSGRTADALSHYREVHRVLAAELGVQPGPALRALHRRILTGDPALV</sequence>
<keyword evidence="4" id="KW-0804">Transcription</keyword>
<dbReference type="SUPFAM" id="SSF48452">
    <property type="entry name" value="TPR-like"/>
    <property type="match status" value="1"/>
</dbReference>
<feature type="domain" description="OmpR/PhoB-type" evidence="6">
    <location>
        <begin position="1"/>
        <end position="94"/>
    </location>
</feature>
<evidence type="ECO:0000256" key="5">
    <source>
        <dbReference type="PROSITE-ProRule" id="PRU01091"/>
    </source>
</evidence>
<dbReference type="Gene3D" id="1.25.40.10">
    <property type="entry name" value="Tetratricopeptide repeat domain"/>
    <property type="match status" value="1"/>
</dbReference>
<keyword evidence="2" id="KW-0805">Transcription regulation</keyword>
<dbReference type="InterPro" id="IPR036388">
    <property type="entry name" value="WH-like_DNA-bd_sf"/>
</dbReference>
<dbReference type="InterPro" id="IPR005158">
    <property type="entry name" value="BTAD"/>
</dbReference>
<evidence type="ECO:0000256" key="4">
    <source>
        <dbReference type="ARBA" id="ARBA00023163"/>
    </source>
</evidence>